<evidence type="ECO:0000256" key="7">
    <source>
        <dbReference type="SAM" id="Phobius"/>
    </source>
</evidence>
<dbReference type="PROSITE" id="PS50850">
    <property type="entry name" value="MFS"/>
    <property type="match status" value="1"/>
</dbReference>
<feature type="transmembrane region" description="Helical" evidence="7">
    <location>
        <begin position="51"/>
        <end position="74"/>
    </location>
</feature>
<feature type="transmembrane region" description="Helical" evidence="7">
    <location>
        <begin position="363"/>
        <end position="382"/>
    </location>
</feature>
<dbReference type="PANTHER" id="PTHR23513:SF6">
    <property type="entry name" value="MAJOR FACILITATOR SUPERFAMILY ASSOCIATED DOMAIN-CONTAINING PROTEIN"/>
    <property type="match status" value="1"/>
</dbReference>
<evidence type="ECO:0000313" key="9">
    <source>
        <dbReference type="EMBL" id="MCP2353452.1"/>
    </source>
</evidence>
<reference evidence="9" key="1">
    <citation type="submission" date="2022-06" db="EMBL/GenBank/DDBJ databases">
        <title>Sequencing the genomes of 1000 actinobacteria strains.</title>
        <authorList>
            <person name="Klenk H.-P."/>
        </authorList>
    </citation>
    <scope>NUCLEOTIDE SEQUENCE</scope>
    <source>
        <strain evidence="9">DSM 46694</strain>
    </source>
</reference>
<dbReference type="InterPro" id="IPR010290">
    <property type="entry name" value="TM_effector"/>
</dbReference>
<feature type="transmembrane region" description="Helical" evidence="7">
    <location>
        <begin position="86"/>
        <end position="107"/>
    </location>
</feature>
<dbReference type="GO" id="GO:0005886">
    <property type="term" value="C:plasma membrane"/>
    <property type="evidence" value="ECO:0007669"/>
    <property type="project" value="UniProtKB-SubCell"/>
</dbReference>
<feature type="transmembrane region" description="Helical" evidence="7">
    <location>
        <begin position="320"/>
        <end position="342"/>
    </location>
</feature>
<keyword evidence="10" id="KW-1185">Reference proteome</keyword>
<protein>
    <submittedName>
        <fullName evidence="9">MFS family arabinose efflux permease</fullName>
    </submittedName>
</protein>
<evidence type="ECO:0000313" key="10">
    <source>
        <dbReference type="Proteomes" id="UP001139648"/>
    </source>
</evidence>
<dbReference type="AlphaFoldDB" id="A0A9X2JXU5"/>
<feature type="transmembrane region" description="Helical" evidence="7">
    <location>
        <begin position="232"/>
        <end position="256"/>
    </location>
</feature>
<keyword evidence="3" id="KW-1003">Cell membrane</keyword>
<feature type="domain" description="Major facilitator superfamily (MFS) profile" evidence="8">
    <location>
        <begin position="17"/>
        <end position="411"/>
    </location>
</feature>
<proteinExistence type="predicted"/>
<evidence type="ECO:0000256" key="3">
    <source>
        <dbReference type="ARBA" id="ARBA00022475"/>
    </source>
</evidence>
<name>A0A9X2JXU5_9ACTN</name>
<dbReference type="EMBL" id="JAMZEB010000001">
    <property type="protein sequence ID" value="MCP2353452.1"/>
    <property type="molecule type" value="Genomic_DNA"/>
</dbReference>
<keyword evidence="5 7" id="KW-1133">Transmembrane helix</keyword>
<gene>
    <name evidence="9" type="ORF">HD597_000472</name>
</gene>
<sequence length="422" mass="43656">METDQVATAAGRDFSRYFPLLWFGQAGSSIGSAVTTIVMPLIAIATLNSSTIVVTLVEASAWLPWLIIGLPAGAWVDRMRRRQTMIICDLISALVLASVPLAAWFGMLTITHLIVAALLLGTSSVFFSTASRAFLPVLLPKERLPDANAKLQGTNSGALILGPAIGGGIAQVAGAVIGLLIDGLSFIVSALCLSRIRVPEPRPEGRATRATTLRSEITTGLRFLWGNAYLRVFTVHAGAANLAAAALQAIMVVFLIREVRLSPGLVGVVVGAIGVGGVAGAFVVTRVAARLGTARTILLLELGLTPPALLIPLTTEGAGLAFLLVGGLTVSVGIVGSSVLIGSFMQAYTPGHLMGRVTASHHFVNFSTLPLGAVMGGALAELFGLRPAMWAITAMAVASSFILLIGPIKRNAELPDAAAAST</sequence>
<evidence type="ECO:0000259" key="8">
    <source>
        <dbReference type="PROSITE" id="PS50850"/>
    </source>
</evidence>
<keyword evidence="2" id="KW-0813">Transport</keyword>
<feature type="transmembrane region" description="Helical" evidence="7">
    <location>
        <begin position="113"/>
        <end position="135"/>
    </location>
</feature>
<dbReference type="SUPFAM" id="SSF103473">
    <property type="entry name" value="MFS general substrate transporter"/>
    <property type="match status" value="1"/>
</dbReference>
<dbReference type="PANTHER" id="PTHR23513">
    <property type="entry name" value="INTEGRAL MEMBRANE EFFLUX PROTEIN-RELATED"/>
    <property type="match status" value="1"/>
</dbReference>
<dbReference type="InterPro" id="IPR020846">
    <property type="entry name" value="MFS_dom"/>
</dbReference>
<dbReference type="Gene3D" id="1.20.1250.20">
    <property type="entry name" value="MFS general substrate transporter like domains"/>
    <property type="match status" value="1"/>
</dbReference>
<evidence type="ECO:0000256" key="5">
    <source>
        <dbReference type="ARBA" id="ARBA00022989"/>
    </source>
</evidence>
<comment type="subcellular location">
    <subcellularLocation>
        <location evidence="1">Cell membrane</location>
        <topology evidence="1">Multi-pass membrane protein</topology>
    </subcellularLocation>
</comment>
<feature type="transmembrane region" description="Helical" evidence="7">
    <location>
        <begin position="20"/>
        <end position="45"/>
    </location>
</feature>
<keyword evidence="4 7" id="KW-0812">Transmembrane</keyword>
<dbReference type="InterPro" id="IPR036259">
    <property type="entry name" value="MFS_trans_sf"/>
</dbReference>
<dbReference type="Pfam" id="PF05977">
    <property type="entry name" value="MFS_3"/>
    <property type="match status" value="1"/>
</dbReference>
<feature type="transmembrane region" description="Helical" evidence="7">
    <location>
        <begin position="262"/>
        <end position="284"/>
    </location>
</feature>
<evidence type="ECO:0000256" key="6">
    <source>
        <dbReference type="ARBA" id="ARBA00023136"/>
    </source>
</evidence>
<evidence type="ECO:0000256" key="2">
    <source>
        <dbReference type="ARBA" id="ARBA00022448"/>
    </source>
</evidence>
<dbReference type="GO" id="GO:0022857">
    <property type="term" value="F:transmembrane transporter activity"/>
    <property type="evidence" value="ECO:0007669"/>
    <property type="project" value="InterPro"/>
</dbReference>
<evidence type="ECO:0000256" key="1">
    <source>
        <dbReference type="ARBA" id="ARBA00004651"/>
    </source>
</evidence>
<dbReference type="Proteomes" id="UP001139648">
    <property type="component" value="Unassembled WGS sequence"/>
</dbReference>
<dbReference type="CDD" id="cd06173">
    <property type="entry name" value="MFS_MefA_like"/>
    <property type="match status" value="1"/>
</dbReference>
<dbReference type="RefSeq" id="WP_253739994.1">
    <property type="nucleotide sequence ID" value="NZ_BAABKA010000020.1"/>
</dbReference>
<accession>A0A9X2JXU5</accession>
<organism evidence="9 10">
    <name type="scientific">Nonomuraea thailandensis</name>
    <dbReference type="NCBI Taxonomy" id="1188745"/>
    <lineage>
        <taxon>Bacteria</taxon>
        <taxon>Bacillati</taxon>
        <taxon>Actinomycetota</taxon>
        <taxon>Actinomycetes</taxon>
        <taxon>Streptosporangiales</taxon>
        <taxon>Streptosporangiaceae</taxon>
        <taxon>Nonomuraea</taxon>
    </lineage>
</organism>
<keyword evidence="6 7" id="KW-0472">Membrane</keyword>
<comment type="caution">
    <text evidence="9">The sequence shown here is derived from an EMBL/GenBank/DDBJ whole genome shotgun (WGS) entry which is preliminary data.</text>
</comment>
<evidence type="ECO:0000256" key="4">
    <source>
        <dbReference type="ARBA" id="ARBA00022692"/>
    </source>
</evidence>
<feature type="transmembrane region" description="Helical" evidence="7">
    <location>
        <begin position="388"/>
        <end position="406"/>
    </location>
</feature>